<feature type="compositionally biased region" description="Basic and acidic residues" evidence="1">
    <location>
        <begin position="122"/>
        <end position="135"/>
    </location>
</feature>
<evidence type="ECO:0000313" key="2">
    <source>
        <dbReference type="EMBL" id="GFR76554.1"/>
    </source>
</evidence>
<evidence type="ECO:0000313" key="3">
    <source>
        <dbReference type="Proteomes" id="UP000762676"/>
    </source>
</evidence>
<feature type="compositionally biased region" description="Basic and acidic residues" evidence="1">
    <location>
        <begin position="30"/>
        <end position="55"/>
    </location>
</feature>
<organism evidence="2 3">
    <name type="scientific">Elysia marginata</name>
    <dbReference type="NCBI Taxonomy" id="1093978"/>
    <lineage>
        <taxon>Eukaryota</taxon>
        <taxon>Metazoa</taxon>
        <taxon>Spiralia</taxon>
        <taxon>Lophotrochozoa</taxon>
        <taxon>Mollusca</taxon>
        <taxon>Gastropoda</taxon>
        <taxon>Heterobranchia</taxon>
        <taxon>Euthyneura</taxon>
        <taxon>Panpulmonata</taxon>
        <taxon>Sacoglossa</taxon>
        <taxon>Placobranchoidea</taxon>
        <taxon>Plakobranchidae</taxon>
        <taxon>Elysia</taxon>
    </lineage>
</organism>
<protein>
    <submittedName>
        <fullName evidence="2">Uncharacterized protein</fullName>
    </submittedName>
</protein>
<gene>
    <name evidence="2" type="ORF">ElyMa_003947000</name>
</gene>
<keyword evidence="3" id="KW-1185">Reference proteome</keyword>
<comment type="caution">
    <text evidence="2">The sequence shown here is derived from an EMBL/GenBank/DDBJ whole genome shotgun (WGS) entry which is preliminary data.</text>
</comment>
<accession>A0AAV4FU16</accession>
<feature type="region of interest" description="Disordered" evidence="1">
    <location>
        <begin position="99"/>
        <end position="139"/>
    </location>
</feature>
<name>A0AAV4FU16_9GAST</name>
<evidence type="ECO:0000256" key="1">
    <source>
        <dbReference type="SAM" id="MobiDB-lite"/>
    </source>
</evidence>
<dbReference type="Proteomes" id="UP000762676">
    <property type="component" value="Unassembled WGS sequence"/>
</dbReference>
<feature type="compositionally biased region" description="Polar residues" evidence="1">
    <location>
        <begin position="1"/>
        <end position="12"/>
    </location>
</feature>
<feature type="region of interest" description="Disordered" evidence="1">
    <location>
        <begin position="266"/>
        <end position="300"/>
    </location>
</feature>
<feature type="region of interest" description="Disordered" evidence="1">
    <location>
        <begin position="1"/>
        <end position="66"/>
    </location>
</feature>
<reference evidence="2 3" key="1">
    <citation type="journal article" date="2021" name="Elife">
        <title>Chloroplast acquisition without the gene transfer in kleptoplastic sea slugs, Plakobranchus ocellatus.</title>
        <authorList>
            <person name="Maeda T."/>
            <person name="Takahashi S."/>
            <person name="Yoshida T."/>
            <person name="Shimamura S."/>
            <person name="Takaki Y."/>
            <person name="Nagai Y."/>
            <person name="Toyoda A."/>
            <person name="Suzuki Y."/>
            <person name="Arimoto A."/>
            <person name="Ishii H."/>
            <person name="Satoh N."/>
            <person name="Nishiyama T."/>
            <person name="Hasebe M."/>
            <person name="Maruyama T."/>
            <person name="Minagawa J."/>
            <person name="Obokata J."/>
            <person name="Shigenobu S."/>
        </authorList>
    </citation>
    <scope>NUCLEOTIDE SEQUENCE [LARGE SCALE GENOMIC DNA]</scope>
</reference>
<sequence>MSSGLSSVNAPRQSGLKKPPPPRSIMSLAQDKRPPEKPDQSRPLGLERSECEARAEAPVSSQLSPVCKELTAMSAAMMADTEYSNQAFGVNASENRKKYMNSQRPSAAMLARTHSSPNSEEEASRPEIQRRHSSEDYCTTQPPVYNINNSNISLAVNHHGKDNEKLQESRKENGFGLRNAPVLPTGRLSSFRSHQTSGARMASHHIPEVPFFSSVKDEEFSAGSCLAQPSLPFVTSFCSLALLSPTHPQHTRTLCLALRPSLDLPWSSRNPRQLATGPTPLPHTAEAHTQTHPNKCKQAA</sequence>
<dbReference type="EMBL" id="BMAT01008025">
    <property type="protein sequence ID" value="GFR76554.1"/>
    <property type="molecule type" value="Genomic_DNA"/>
</dbReference>
<proteinExistence type="predicted"/>
<dbReference type="AlphaFoldDB" id="A0AAV4FU16"/>